<evidence type="ECO:0000313" key="2">
    <source>
        <dbReference type="Proteomes" id="UP001179280"/>
    </source>
</evidence>
<gene>
    <name evidence="1" type="ORF">JOC54_004284</name>
</gene>
<proteinExistence type="predicted"/>
<evidence type="ECO:0000313" key="1">
    <source>
        <dbReference type="EMBL" id="MBM7840990.1"/>
    </source>
</evidence>
<dbReference type="EMBL" id="JAFBCV010000019">
    <property type="protein sequence ID" value="MBM7840990.1"/>
    <property type="molecule type" value="Genomic_DNA"/>
</dbReference>
<dbReference type="Proteomes" id="UP001179280">
    <property type="component" value="Unassembled WGS sequence"/>
</dbReference>
<protein>
    <submittedName>
        <fullName evidence="1">Uncharacterized protein</fullName>
    </submittedName>
</protein>
<sequence>MFTYYPLITLLVTNEQDTVDRMVYLHDSWTVPQLSVRPPCYAYPRYDSTYPVL</sequence>
<name>A0ABS2T1V9_9BACI</name>
<reference evidence="1" key="1">
    <citation type="submission" date="2021-01" db="EMBL/GenBank/DDBJ databases">
        <title>Genomic Encyclopedia of Type Strains, Phase IV (KMG-IV): sequencing the most valuable type-strain genomes for metagenomic binning, comparative biology and taxonomic classification.</title>
        <authorList>
            <person name="Goeker M."/>
        </authorList>
    </citation>
    <scope>NUCLEOTIDE SEQUENCE</scope>
    <source>
        <strain evidence="1">DSM 21943</strain>
    </source>
</reference>
<accession>A0ABS2T1V9</accession>
<keyword evidence="2" id="KW-1185">Reference proteome</keyword>
<dbReference type="RefSeq" id="WP_162831865.1">
    <property type="nucleotide sequence ID" value="NZ_JAFBCV010000019.1"/>
</dbReference>
<organism evidence="1 2">
    <name type="scientific">Shouchella xiaoxiensis</name>
    <dbReference type="NCBI Taxonomy" id="766895"/>
    <lineage>
        <taxon>Bacteria</taxon>
        <taxon>Bacillati</taxon>
        <taxon>Bacillota</taxon>
        <taxon>Bacilli</taxon>
        <taxon>Bacillales</taxon>
        <taxon>Bacillaceae</taxon>
        <taxon>Shouchella</taxon>
    </lineage>
</organism>
<comment type="caution">
    <text evidence="1">The sequence shown here is derived from an EMBL/GenBank/DDBJ whole genome shotgun (WGS) entry which is preliminary data.</text>
</comment>